<proteinExistence type="predicted"/>
<evidence type="ECO:0000256" key="2">
    <source>
        <dbReference type="ARBA" id="ARBA00022723"/>
    </source>
</evidence>
<evidence type="ECO:0000259" key="5">
    <source>
        <dbReference type="PROSITE" id="PS51007"/>
    </source>
</evidence>
<dbReference type="GO" id="GO:0020037">
    <property type="term" value="F:heme binding"/>
    <property type="evidence" value="ECO:0007669"/>
    <property type="project" value="InterPro"/>
</dbReference>
<keyword evidence="1 4" id="KW-0349">Heme</keyword>
<evidence type="ECO:0000256" key="4">
    <source>
        <dbReference type="PROSITE-ProRule" id="PRU00433"/>
    </source>
</evidence>
<evidence type="ECO:0000313" key="7">
    <source>
        <dbReference type="Proteomes" id="UP000217289"/>
    </source>
</evidence>
<dbReference type="Gene3D" id="1.10.760.10">
    <property type="entry name" value="Cytochrome c-like domain"/>
    <property type="match status" value="1"/>
</dbReference>
<reference evidence="6 7" key="1">
    <citation type="submission" date="2017-06" db="EMBL/GenBank/DDBJ databases">
        <authorList>
            <person name="Kim H.J."/>
            <person name="Triplett B.A."/>
        </authorList>
    </citation>
    <scope>NUCLEOTIDE SEQUENCE [LARGE SCALE GENOMIC DNA]</scope>
    <source>
        <strain evidence="6 7">DSM 14713</strain>
    </source>
</reference>
<accession>A0A250IB04</accession>
<dbReference type="SUPFAM" id="SSF46626">
    <property type="entry name" value="Cytochrome c"/>
    <property type="match status" value="1"/>
</dbReference>
<gene>
    <name evidence="6" type="ORF">MEBOL_001837</name>
</gene>
<dbReference type="InterPro" id="IPR009056">
    <property type="entry name" value="Cyt_c-like_dom"/>
</dbReference>
<dbReference type="Proteomes" id="UP000217289">
    <property type="component" value="Chromosome"/>
</dbReference>
<dbReference type="GO" id="GO:0004130">
    <property type="term" value="F:cytochrome-c peroxidase activity"/>
    <property type="evidence" value="ECO:0007669"/>
    <property type="project" value="TreeGrafter"/>
</dbReference>
<dbReference type="PIRSF" id="PIRSF028099">
    <property type="entry name" value="DUF1111"/>
    <property type="match status" value="1"/>
</dbReference>
<keyword evidence="7" id="KW-1185">Reference proteome</keyword>
<feature type="domain" description="Cytochrome c" evidence="5">
    <location>
        <begin position="327"/>
        <end position="459"/>
    </location>
</feature>
<evidence type="ECO:0000256" key="3">
    <source>
        <dbReference type="ARBA" id="ARBA00023004"/>
    </source>
</evidence>
<protein>
    <submittedName>
        <fullName evidence="6">Thiol oxidoreductase</fullName>
    </submittedName>
</protein>
<dbReference type="GO" id="GO:0046872">
    <property type="term" value="F:metal ion binding"/>
    <property type="evidence" value="ECO:0007669"/>
    <property type="project" value="UniProtKB-KW"/>
</dbReference>
<organism evidence="6 7">
    <name type="scientific">Melittangium boletus DSM 14713</name>
    <dbReference type="NCBI Taxonomy" id="1294270"/>
    <lineage>
        <taxon>Bacteria</taxon>
        <taxon>Pseudomonadati</taxon>
        <taxon>Myxococcota</taxon>
        <taxon>Myxococcia</taxon>
        <taxon>Myxococcales</taxon>
        <taxon>Cystobacterineae</taxon>
        <taxon>Archangiaceae</taxon>
        <taxon>Melittangium</taxon>
    </lineage>
</organism>
<keyword evidence="3 4" id="KW-0408">Iron</keyword>
<keyword evidence="2 4" id="KW-0479">Metal-binding</keyword>
<evidence type="ECO:0000256" key="1">
    <source>
        <dbReference type="ARBA" id="ARBA00022617"/>
    </source>
</evidence>
<dbReference type="PANTHER" id="PTHR30600:SF4">
    <property type="entry name" value="CYTOCHROME C DOMAIN-CONTAINING PROTEIN"/>
    <property type="match status" value="1"/>
</dbReference>
<evidence type="ECO:0000313" key="6">
    <source>
        <dbReference type="EMBL" id="ATB28390.1"/>
    </source>
</evidence>
<dbReference type="PANTHER" id="PTHR30600">
    <property type="entry name" value="CYTOCHROME C PEROXIDASE-RELATED"/>
    <property type="match status" value="1"/>
</dbReference>
<dbReference type="AlphaFoldDB" id="A0A250IB04"/>
<dbReference type="InterPro" id="IPR010538">
    <property type="entry name" value="DHOR"/>
</dbReference>
<dbReference type="PROSITE" id="PS51007">
    <property type="entry name" value="CYTC"/>
    <property type="match status" value="1"/>
</dbReference>
<sequence>MRRALIPLCCLLACGGSVEDEGPEPGEELPGGATTVHDTTRNAFTLVARNLQGERRDAFFVGNSLFNRNWVTAPSSTEGLDGLGPTFNASSCAACHFKDGRGKPPTEPGEKSLSLLFRLSIPGQDAHGAPLEDPVYGGQLQPLAILGVPAEGSMALSYTSREGSYADGTPWSLEAPHYTLQNLAFGPPHPELMVSPRVAPVMIGLGLLEAIPEASLEALADPDDRNGDGISGRINHVWDVEHRQARVGRFGWKANQPSLKHQNAGAFRGDLGITSDLFPTNDCPPAQSACMKAPHGGEPELDARKLEQVTFYTRMLAVPARREADAPDVLRGRKLFRDVGCASCHVPRHETGTVDDAPELSGQVIYPYTDLLLHDMGPELADHRPDFEATGSEWRTPPLWGIGLVQTVNRHTRFLHDGRARSLEEAILWHGGEAEPSRERFRHLSTDERAALLRFLESL</sequence>
<dbReference type="KEGG" id="mbd:MEBOL_001837"/>
<dbReference type="InterPro" id="IPR051395">
    <property type="entry name" value="Cytochrome_c_Peroxidase/MauG"/>
</dbReference>
<dbReference type="OrthoDB" id="9805202at2"/>
<dbReference type="Pfam" id="PF06537">
    <property type="entry name" value="DHOR"/>
    <property type="match status" value="1"/>
</dbReference>
<dbReference type="InterPro" id="IPR036909">
    <property type="entry name" value="Cyt_c-like_dom_sf"/>
</dbReference>
<dbReference type="GO" id="GO:0009055">
    <property type="term" value="F:electron transfer activity"/>
    <property type="evidence" value="ECO:0007669"/>
    <property type="project" value="InterPro"/>
</dbReference>
<dbReference type="RefSeq" id="WP_095977076.1">
    <property type="nucleotide sequence ID" value="NZ_CP022163.1"/>
</dbReference>
<dbReference type="EMBL" id="CP022163">
    <property type="protein sequence ID" value="ATB28390.1"/>
    <property type="molecule type" value="Genomic_DNA"/>
</dbReference>
<name>A0A250IB04_9BACT</name>